<comment type="caution">
    <text evidence="1">The sequence shown here is derived from an EMBL/GenBank/DDBJ whole genome shotgun (WGS) entry which is preliminary data.</text>
</comment>
<organism evidence="1 2">
    <name type="scientific">Portunus trituberculatus</name>
    <name type="common">Swimming crab</name>
    <name type="synonym">Neptunus trituberculatus</name>
    <dbReference type="NCBI Taxonomy" id="210409"/>
    <lineage>
        <taxon>Eukaryota</taxon>
        <taxon>Metazoa</taxon>
        <taxon>Ecdysozoa</taxon>
        <taxon>Arthropoda</taxon>
        <taxon>Crustacea</taxon>
        <taxon>Multicrustacea</taxon>
        <taxon>Malacostraca</taxon>
        <taxon>Eumalacostraca</taxon>
        <taxon>Eucarida</taxon>
        <taxon>Decapoda</taxon>
        <taxon>Pleocyemata</taxon>
        <taxon>Brachyura</taxon>
        <taxon>Eubrachyura</taxon>
        <taxon>Portunoidea</taxon>
        <taxon>Portunidae</taxon>
        <taxon>Portuninae</taxon>
        <taxon>Portunus</taxon>
    </lineage>
</organism>
<name>A0A5B7EYP1_PORTR</name>
<sequence>MEDSKVQGMPRWTEIHSFTPGIGGVSWSATIGNWLRVTRNVKKAHWVASAPRVHQSYPEMRDKCLETSLLKEVNS</sequence>
<reference evidence="1 2" key="1">
    <citation type="submission" date="2019-05" db="EMBL/GenBank/DDBJ databases">
        <title>Another draft genome of Portunus trituberculatus and its Hox gene families provides insights of decapod evolution.</title>
        <authorList>
            <person name="Jeong J.-H."/>
            <person name="Song I."/>
            <person name="Kim S."/>
            <person name="Choi T."/>
            <person name="Kim D."/>
            <person name="Ryu S."/>
            <person name="Kim W."/>
        </authorList>
    </citation>
    <scope>NUCLEOTIDE SEQUENCE [LARGE SCALE GENOMIC DNA]</scope>
    <source>
        <tissue evidence="1">Muscle</tissue>
    </source>
</reference>
<dbReference type="AlphaFoldDB" id="A0A5B7EYP1"/>
<evidence type="ECO:0000313" key="1">
    <source>
        <dbReference type="EMBL" id="MPC40180.1"/>
    </source>
</evidence>
<dbReference type="Proteomes" id="UP000324222">
    <property type="component" value="Unassembled WGS sequence"/>
</dbReference>
<keyword evidence="2" id="KW-1185">Reference proteome</keyword>
<accession>A0A5B7EYP1</accession>
<evidence type="ECO:0000313" key="2">
    <source>
        <dbReference type="Proteomes" id="UP000324222"/>
    </source>
</evidence>
<gene>
    <name evidence="1" type="ORF">E2C01_033737</name>
</gene>
<dbReference type="EMBL" id="VSRR010004606">
    <property type="protein sequence ID" value="MPC40180.1"/>
    <property type="molecule type" value="Genomic_DNA"/>
</dbReference>
<proteinExistence type="predicted"/>
<protein>
    <submittedName>
        <fullName evidence="1">Uncharacterized protein</fullName>
    </submittedName>
</protein>